<feature type="transmembrane region" description="Helical" evidence="6">
    <location>
        <begin position="349"/>
        <end position="369"/>
    </location>
</feature>
<comment type="caution">
    <text evidence="7">The sequence shown here is derived from an EMBL/GenBank/DDBJ whole genome shotgun (WGS) entry which is preliminary data.</text>
</comment>
<evidence type="ECO:0000256" key="4">
    <source>
        <dbReference type="ARBA" id="ARBA00023136"/>
    </source>
</evidence>
<accession>A0AAD2CLZ1</accession>
<evidence type="ECO:0000256" key="2">
    <source>
        <dbReference type="ARBA" id="ARBA00022692"/>
    </source>
</evidence>
<dbReference type="GO" id="GO:0005886">
    <property type="term" value="C:plasma membrane"/>
    <property type="evidence" value="ECO:0007669"/>
    <property type="project" value="TreeGrafter"/>
</dbReference>
<sequence>MEQHQDLPPGLSDAQDKLLAVLPIPSSVLSIIGSSVIIYMLLHNHRGRGRGFQQRRWTPYTRLLLGMSICDIISSISIAAAGFLRPRGSLRAWAFGNDATCTAAGFLIQFSWSGMLYYNMLFFYFLFTTRFGLSNSFIGKRIEPFMHLISVGYPFVTGVVGAVWGVYAETSASFGCWVNDYPRGCTDDCKSVIIGWIFYGIPFWISSLTLAVNNIAIFLFVRSQTTSRRPDLSRTNASEQTARDMTCNDGDEKLDDSQSQQSFGCDPPLPPQIPSQSQSTMLTDEFASKASLDPQSHQIKRFRLVRTQALLFVITYALCVAWGALVIFLESLATTKAEEISMTVKYFPVLVGNAIFAPLAGFLNMLVFLRPKYLRWKHRSPHNTNMRGFCYSLLVGNTSRPREKGPTVLPEPAEKKSNNDKTNPAEKNKIGNDPASRLQKCGVSSPSASFQTTPCTQERQQESGGDRNADGWLSSSSDSICTHHTGERSDELRLPAISELSSSIFDSSTQGGISSVVSRDSKHSSGSNTTLSSRPAGTPAVRHSWQSEERWNPNQSPMIAKGSGVLPCDQIPETPGRARREGRCRWSSIRSSSPTLRETLDSKLSMPQRVGSEVDQEAEVKIVPTIPTLEPLTELLSPPQPSKAAKASSA</sequence>
<dbReference type="PANTHER" id="PTHR23112:SF0">
    <property type="entry name" value="TRANSMEMBRANE PROTEIN 116"/>
    <property type="match status" value="1"/>
</dbReference>
<reference evidence="7" key="1">
    <citation type="submission" date="2023-08" db="EMBL/GenBank/DDBJ databases">
        <authorList>
            <person name="Audoor S."/>
            <person name="Bilcke G."/>
        </authorList>
    </citation>
    <scope>NUCLEOTIDE SEQUENCE</scope>
</reference>
<dbReference type="Gene3D" id="1.20.1070.10">
    <property type="entry name" value="Rhodopsin 7-helix transmembrane proteins"/>
    <property type="match status" value="1"/>
</dbReference>
<dbReference type="SUPFAM" id="SSF81321">
    <property type="entry name" value="Family A G protein-coupled receptor-like"/>
    <property type="match status" value="1"/>
</dbReference>
<keyword evidence="3 6" id="KW-1133">Transmembrane helix</keyword>
<evidence type="ECO:0000256" key="3">
    <source>
        <dbReference type="ARBA" id="ARBA00022989"/>
    </source>
</evidence>
<dbReference type="GO" id="GO:0007189">
    <property type="term" value="P:adenylate cyclase-activating G protein-coupled receptor signaling pathway"/>
    <property type="evidence" value="ECO:0007669"/>
    <property type="project" value="TreeGrafter"/>
</dbReference>
<feature type="region of interest" description="Disordered" evidence="5">
    <location>
        <begin position="401"/>
        <end position="488"/>
    </location>
</feature>
<feature type="compositionally biased region" description="Basic and acidic residues" evidence="5">
    <location>
        <begin position="412"/>
        <end position="430"/>
    </location>
</feature>
<evidence type="ECO:0000313" key="7">
    <source>
        <dbReference type="EMBL" id="CAJ1939085.1"/>
    </source>
</evidence>
<evidence type="ECO:0000313" key="8">
    <source>
        <dbReference type="Proteomes" id="UP001295423"/>
    </source>
</evidence>
<feature type="transmembrane region" description="Helical" evidence="6">
    <location>
        <begin position="309"/>
        <end position="329"/>
    </location>
</feature>
<name>A0AAD2CLZ1_9STRA</name>
<dbReference type="EMBL" id="CAKOGP040000779">
    <property type="protein sequence ID" value="CAJ1939085.1"/>
    <property type="molecule type" value="Genomic_DNA"/>
</dbReference>
<keyword evidence="4 6" id="KW-0472">Membrane</keyword>
<feature type="compositionally biased region" description="Polar residues" evidence="5">
    <location>
        <begin position="442"/>
        <end position="458"/>
    </location>
</feature>
<feature type="transmembrane region" description="Helical" evidence="6">
    <location>
        <begin position="196"/>
        <end position="221"/>
    </location>
</feature>
<organism evidence="7 8">
    <name type="scientific">Cylindrotheca closterium</name>
    <dbReference type="NCBI Taxonomy" id="2856"/>
    <lineage>
        <taxon>Eukaryota</taxon>
        <taxon>Sar</taxon>
        <taxon>Stramenopiles</taxon>
        <taxon>Ochrophyta</taxon>
        <taxon>Bacillariophyta</taxon>
        <taxon>Bacillariophyceae</taxon>
        <taxon>Bacillariophycidae</taxon>
        <taxon>Bacillariales</taxon>
        <taxon>Bacillariaceae</taxon>
        <taxon>Cylindrotheca</taxon>
    </lineage>
</organism>
<evidence type="ECO:0000256" key="6">
    <source>
        <dbReference type="SAM" id="Phobius"/>
    </source>
</evidence>
<dbReference type="PANTHER" id="PTHR23112">
    <property type="entry name" value="G PROTEIN-COUPLED RECEPTOR 157-RELATED"/>
    <property type="match status" value="1"/>
</dbReference>
<feature type="compositionally biased region" description="Low complexity" evidence="5">
    <location>
        <begin position="504"/>
        <end position="518"/>
    </location>
</feature>
<evidence type="ECO:0000256" key="5">
    <source>
        <dbReference type="SAM" id="MobiDB-lite"/>
    </source>
</evidence>
<feature type="transmembrane region" description="Helical" evidence="6">
    <location>
        <begin position="115"/>
        <end position="133"/>
    </location>
</feature>
<comment type="subcellular location">
    <subcellularLocation>
        <location evidence="1">Membrane</location>
        <topology evidence="1">Multi-pass membrane protein</topology>
    </subcellularLocation>
</comment>
<protein>
    <recommendedName>
        <fullName evidence="9">G-protein coupled receptors family 2 profile 2 domain-containing protein</fullName>
    </recommendedName>
</protein>
<feature type="transmembrane region" description="Helical" evidence="6">
    <location>
        <begin position="63"/>
        <end position="84"/>
    </location>
</feature>
<feature type="transmembrane region" description="Helical" evidence="6">
    <location>
        <begin position="20"/>
        <end position="42"/>
    </location>
</feature>
<evidence type="ECO:0000256" key="1">
    <source>
        <dbReference type="ARBA" id="ARBA00004141"/>
    </source>
</evidence>
<feature type="compositionally biased region" description="Polar residues" evidence="5">
    <location>
        <begin position="473"/>
        <end position="482"/>
    </location>
</feature>
<evidence type="ECO:0008006" key="9">
    <source>
        <dbReference type="Google" id="ProtNLM"/>
    </source>
</evidence>
<feature type="region of interest" description="Disordered" evidence="5">
    <location>
        <begin position="230"/>
        <end position="277"/>
    </location>
</feature>
<keyword evidence="8" id="KW-1185">Reference proteome</keyword>
<proteinExistence type="predicted"/>
<feature type="compositionally biased region" description="Basic and acidic residues" evidence="5">
    <location>
        <begin position="459"/>
        <end position="469"/>
    </location>
</feature>
<keyword evidence="2 6" id="KW-0812">Transmembrane</keyword>
<feature type="transmembrane region" description="Helical" evidence="6">
    <location>
        <begin position="145"/>
        <end position="167"/>
    </location>
</feature>
<dbReference type="GO" id="GO:0004930">
    <property type="term" value="F:G protein-coupled receptor activity"/>
    <property type="evidence" value="ECO:0007669"/>
    <property type="project" value="TreeGrafter"/>
</dbReference>
<feature type="compositionally biased region" description="Polar residues" evidence="5">
    <location>
        <begin position="230"/>
        <end position="240"/>
    </location>
</feature>
<dbReference type="AlphaFoldDB" id="A0AAD2CLZ1"/>
<feature type="region of interest" description="Disordered" evidence="5">
    <location>
        <begin position="504"/>
        <end position="596"/>
    </location>
</feature>
<gene>
    <name evidence="7" type="ORF">CYCCA115_LOCUS6419</name>
</gene>
<dbReference type="Proteomes" id="UP001295423">
    <property type="component" value="Unassembled WGS sequence"/>
</dbReference>